<dbReference type="Pfam" id="PF07714">
    <property type="entry name" value="PK_Tyr_Ser-Thr"/>
    <property type="match status" value="1"/>
</dbReference>
<dbReference type="InterPro" id="IPR011009">
    <property type="entry name" value="Kinase-like_dom_sf"/>
</dbReference>
<proteinExistence type="predicted"/>
<evidence type="ECO:0000259" key="1">
    <source>
        <dbReference type="PROSITE" id="PS50011"/>
    </source>
</evidence>
<evidence type="ECO:0000313" key="2">
    <source>
        <dbReference type="EMBL" id="QHT22384.1"/>
    </source>
</evidence>
<accession>A0A6C0E027</accession>
<dbReference type="SUPFAM" id="SSF56112">
    <property type="entry name" value="Protein kinase-like (PK-like)"/>
    <property type="match status" value="1"/>
</dbReference>
<name>A0A6C0E027_9ZZZZ</name>
<dbReference type="AlphaFoldDB" id="A0A6C0E027"/>
<dbReference type="GO" id="GO:0005524">
    <property type="term" value="F:ATP binding"/>
    <property type="evidence" value="ECO:0007669"/>
    <property type="project" value="InterPro"/>
</dbReference>
<protein>
    <recommendedName>
        <fullName evidence="1">Protein kinase domain-containing protein</fullName>
    </recommendedName>
</protein>
<dbReference type="GO" id="GO:0004672">
    <property type="term" value="F:protein kinase activity"/>
    <property type="evidence" value="ECO:0007669"/>
    <property type="project" value="InterPro"/>
</dbReference>
<dbReference type="InterPro" id="IPR001245">
    <property type="entry name" value="Ser-Thr/Tyr_kinase_cat_dom"/>
</dbReference>
<dbReference type="Gene3D" id="1.10.510.10">
    <property type="entry name" value="Transferase(Phosphotransferase) domain 1"/>
    <property type="match status" value="1"/>
</dbReference>
<reference evidence="2" key="1">
    <citation type="journal article" date="2020" name="Nature">
        <title>Giant virus diversity and host interactions through global metagenomics.</title>
        <authorList>
            <person name="Schulz F."/>
            <person name="Roux S."/>
            <person name="Paez-Espino D."/>
            <person name="Jungbluth S."/>
            <person name="Walsh D.A."/>
            <person name="Denef V.J."/>
            <person name="McMahon K.D."/>
            <person name="Konstantinidis K.T."/>
            <person name="Eloe-Fadrosh E.A."/>
            <person name="Kyrpides N.C."/>
            <person name="Woyke T."/>
        </authorList>
    </citation>
    <scope>NUCLEOTIDE SEQUENCE</scope>
    <source>
        <strain evidence="2">GVMAG-M-3300023179-111</strain>
    </source>
</reference>
<feature type="domain" description="Protein kinase" evidence="1">
    <location>
        <begin position="78"/>
        <end position="375"/>
    </location>
</feature>
<organism evidence="2">
    <name type="scientific">viral metagenome</name>
    <dbReference type="NCBI Taxonomy" id="1070528"/>
    <lineage>
        <taxon>unclassified sequences</taxon>
        <taxon>metagenomes</taxon>
        <taxon>organismal metagenomes</taxon>
    </lineage>
</organism>
<dbReference type="EMBL" id="MN739709">
    <property type="protein sequence ID" value="QHT22384.1"/>
    <property type="molecule type" value="Genomic_DNA"/>
</dbReference>
<dbReference type="PROSITE" id="PS50011">
    <property type="entry name" value="PROTEIN_KINASE_DOM"/>
    <property type="match status" value="1"/>
</dbReference>
<sequence length="375" mass="44718">MKLINKSLIDLENCFQTIFNLKIKDTEICLKLIDYFISKKSTILINNIYGFLTTVPLLTSSKTIKYINEEIKYDSNSFYYINKITSGSYGDISSCIFNNTECIVKNIKFEKTDFEDKSSMYLLNSEFLTENIIHLILFCMYNLMILCSKHNIPNCIPQIHNIINATDNSNLDTIIVIMEKLDIDTFTYFNKKRSFNEEISIISQIAYNLYNLQKCFNSFMHRDFHCGNIMLKKLNNVQKIKIITDDVKFEVYSKYQTYIIDFGMCFVDFKSNCKNIKMEKSRIYVEGSYQNHRTYNKGQDLRLFLASIYYWHNKNISTRLKSILKEMFEPYEETQKFKNYRNNNQPTFYFYDDVLKVQDINFYPENFLYKIKKLV</sequence>
<dbReference type="InterPro" id="IPR000719">
    <property type="entry name" value="Prot_kinase_dom"/>
</dbReference>